<dbReference type="CDD" id="cd24004">
    <property type="entry name" value="ASKHA_NBD_PilM-like"/>
    <property type="match status" value="1"/>
</dbReference>
<dbReference type="Gene3D" id="3.30.420.40">
    <property type="match status" value="2"/>
</dbReference>
<keyword evidence="3" id="KW-0131">Cell cycle</keyword>
<gene>
    <name evidence="3" type="ORF">AFK71_21075</name>
</gene>
<dbReference type="OrthoDB" id="9768127at2"/>
<dbReference type="InterPro" id="IPR043129">
    <property type="entry name" value="ATPase_NBD"/>
</dbReference>
<comment type="caution">
    <text evidence="3">The sequence shown here is derived from an EMBL/GenBank/DDBJ whole genome shotgun (WGS) entry which is preliminary data.</text>
</comment>
<dbReference type="RefSeq" id="WP_050353399.1">
    <property type="nucleotide sequence ID" value="NZ_CP073011.1"/>
</dbReference>
<keyword evidence="4" id="KW-1185">Reference proteome</keyword>
<protein>
    <submittedName>
        <fullName evidence="3">Cell division protein</fullName>
    </submittedName>
</protein>
<organism evidence="3 4">
    <name type="scientific">Virgibacillus pantothenticus</name>
    <dbReference type="NCBI Taxonomy" id="1473"/>
    <lineage>
        <taxon>Bacteria</taxon>
        <taxon>Bacillati</taxon>
        <taxon>Bacillota</taxon>
        <taxon>Bacilli</taxon>
        <taxon>Bacillales</taxon>
        <taxon>Bacillaceae</taxon>
        <taxon>Virgibacillus</taxon>
    </lineage>
</organism>
<evidence type="ECO:0000259" key="2">
    <source>
        <dbReference type="SMART" id="SM00842"/>
    </source>
</evidence>
<dbReference type="GO" id="GO:0003723">
    <property type="term" value="F:RNA binding"/>
    <property type="evidence" value="ECO:0007669"/>
    <property type="project" value="UniProtKB-KW"/>
</dbReference>
<dbReference type="PANTHER" id="PTHR32432:SF3">
    <property type="entry name" value="ETHANOLAMINE UTILIZATION PROTEIN EUTJ"/>
    <property type="match status" value="1"/>
</dbReference>
<evidence type="ECO:0000256" key="1">
    <source>
        <dbReference type="PROSITE-ProRule" id="PRU00182"/>
    </source>
</evidence>
<feature type="domain" description="SHS2" evidence="2">
    <location>
        <begin position="5"/>
        <end position="202"/>
    </location>
</feature>
<keyword evidence="3" id="KW-0132">Cell division</keyword>
<dbReference type="InterPro" id="IPR050696">
    <property type="entry name" value="FtsA/MreB"/>
</dbReference>
<dbReference type="PANTHER" id="PTHR32432">
    <property type="entry name" value="CELL DIVISION PROTEIN FTSA-RELATED"/>
    <property type="match status" value="1"/>
</dbReference>
<evidence type="ECO:0000313" key="4">
    <source>
        <dbReference type="Proteomes" id="UP000036780"/>
    </source>
</evidence>
<dbReference type="SMART" id="SM00842">
    <property type="entry name" value="FtsA"/>
    <property type="match status" value="1"/>
</dbReference>
<proteinExistence type="predicted"/>
<evidence type="ECO:0000313" key="3">
    <source>
        <dbReference type="EMBL" id="KNE20812.1"/>
    </source>
</evidence>
<reference evidence="4" key="1">
    <citation type="submission" date="2015-07" db="EMBL/GenBank/DDBJ databases">
        <title>Fjat-10053 dsm26.</title>
        <authorList>
            <person name="Liu B."/>
            <person name="Wang J."/>
            <person name="Zhu Y."/>
            <person name="Liu G."/>
            <person name="Chen Q."/>
            <person name="Chen Z."/>
            <person name="Lan J."/>
            <person name="Che J."/>
            <person name="Ge C."/>
            <person name="Shi H."/>
            <person name="Pan Z."/>
            <person name="Liu X."/>
        </authorList>
    </citation>
    <scope>NUCLEOTIDE SEQUENCE [LARGE SCALE GENOMIC DNA]</scope>
    <source>
        <strain evidence="4">DSM 26</strain>
    </source>
</reference>
<name>A0A0L0QQE0_VIRPA</name>
<dbReference type="AlphaFoldDB" id="A0A0L0QQE0"/>
<dbReference type="SUPFAM" id="SSF53067">
    <property type="entry name" value="Actin-like ATPase domain"/>
    <property type="match status" value="2"/>
</dbReference>
<accession>A0A0L0QQE0</accession>
<sequence>MKERVFALDIGTRSVTGIILNQQQEGFEVVDYCMLEHQDRSMRDGQIHDVIAVSETIKQVKATIEQSHGPLKSVCVAAAGRALITMEGSASLHLQNKSITNPEMVQHLELSAVQNALEKVSQQEGEENVTPYYCVSYSVLHYYVDQQEIGSLIDQQGEDVSARIIATFLPKVVIESLLAALSRAGLEMEALTLEPIAAIEVLIPESMRRLNVALVDIGAGTSDIAITNQGTVVAYGMVPIAGDEITEAISDTYLLDFPNAEEAKRAIVEQGEVKLEDILGFETTIAYEQLTKDIAPAIDLLASQVAEEILKLNTKPPRAVMLVGGGSLTPMITTAIANKLQLPENRVAVRDVSAIKQLSFREKLPVRPDFVTPIGIAIAAKRNPVHYISVSINEHTLRLFEMRTLIVGDCLIQTGIDISKWYGKPGAASIITVNGKEVTLPGEFGEPPQIMLNGEPTSVKARIKNGDHLQIKKGKNGEAAAITINELFGEITPMTIWFENQRHIIYPAFFVNQQPADKNYLVKDKDVIEWHQPKHLEDIMKHISSTKYDKPEPFLVFVNGKQIQLNMGETQFYVNQKRAEPKQVLHHGDHIQIKQAKQPNVNDLFFQEGMDFWLTMTVFFNGKAIELKQPKYKVKRNQELLEETSLLYLEDQLQIEANQNSTFIFQDVFQYVDLELSTASGKFYVYKNKQPAQFHESIQAGDELEIVWQD</sequence>
<dbReference type="Proteomes" id="UP000036780">
    <property type="component" value="Unassembled WGS sequence"/>
</dbReference>
<dbReference type="PROSITE" id="PS50889">
    <property type="entry name" value="S4"/>
    <property type="match status" value="1"/>
</dbReference>
<dbReference type="InterPro" id="IPR003494">
    <property type="entry name" value="SHS2_FtsA"/>
</dbReference>
<dbReference type="PATRIC" id="fig|1473.5.peg.2997"/>
<dbReference type="EMBL" id="LGTO01000007">
    <property type="protein sequence ID" value="KNE20812.1"/>
    <property type="molecule type" value="Genomic_DNA"/>
</dbReference>
<dbReference type="GeneID" id="66869941"/>
<dbReference type="GO" id="GO:0051301">
    <property type="term" value="P:cell division"/>
    <property type="evidence" value="ECO:0007669"/>
    <property type="project" value="UniProtKB-KW"/>
</dbReference>
<keyword evidence="1" id="KW-0694">RNA-binding</keyword>
<dbReference type="Pfam" id="PF14450">
    <property type="entry name" value="FtsA"/>
    <property type="match status" value="1"/>
</dbReference>